<sequence length="66" mass="7660">MNGRHASLIVFSYVEKCRVHLDTISRGRYLSLAVEQRYLPKVGWRSQDLSHGGRSMWCDRRPAGRV</sequence>
<feature type="compositionally biased region" description="Basic and acidic residues" evidence="1">
    <location>
        <begin position="57"/>
        <end position="66"/>
    </location>
</feature>
<evidence type="ECO:0000313" key="2">
    <source>
        <dbReference type="EMBL" id="KAJ8044156.1"/>
    </source>
</evidence>
<accession>A0A9Q1CF23</accession>
<proteinExistence type="predicted"/>
<name>A0A9Q1CF23_HOLLE</name>
<gene>
    <name evidence="2" type="ORF">HOLleu_11539</name>
</gene>
<keyword evidence="3" id="KW-1185">Reference proteome</keyword>
<reference evidence="2" key="1">
    <citation type="submission" date="2021-10" db="EMBL/GenBank/DDBJ databases">
        <title>Tropical sea cucumber genome reveals ecological adaptation and Cuvierian tubules defense mechanism.</title>
        <authorList>
            <person name="Chen T."/>
        </authorList>
    </citation>
    <scope>NUCLEOTIDE SEQUENCE</scope>
    <source>
        <strain evidence="2">Nanhai2018</strain>
        <tissue evidence="2">Muscle</tissue>
    </source>
</reference>
<feature type="region of interest" description="Disordered" evidence="1">
    <location>
        <begin position="47"/>
        <end position="66"/>
    </location>
</feature>
<dbReference type="EMBL" id="JAIZAY010000004">
    <property type="protein sequence ID" value="KAJ8044156.1"/>
    <property type="molecule type" value="Genomic_DNA"/>
</dbReference>
<evidence type="ECO:0000313" key="3">
    <source>
        <dbReference type="Proteomes" id="UP001152320"/>
    </source>
</evidence>
<dbReference type="AlphaFoldDB" id="A0A9Q1CF23"/>
<organism evidence="2 3">
    <name type="scientific">Holothuria leucospilota</name>
    <name type="common">Black long sea cucumber</name>
    <name type="synonym">Mertensiothuria leucospilota</name>
    <dbReference type="NCBI Taxonomy" id="206669"/>
    <lineage>
        <taxon>Eukaryota</taxon>
        <taxon>Metazoa</taxon>
        <taxon>Echinodermata</taxon>
        <taxon>Eleutherozoa</taxon>
        <taxon>Echinozoa</taxon>
        <taxon>Holothuroidea</taxon>
        <taxon>Aspidochirotacea</taxon>
        <taxon>Aspidochirotida</taxon>
        <taxon>Holothuriidae</taxon>
        <taxon>Holothuria</taxon>
    </lineage>
</organism>
<protein>
    <submittedName>
        <fullName evidence="2">Uncharacterized protein</fullName>
    </submittedName>
</protein>
<comment type="caution">
    <text evidence="2">The sequence shown here is derived from an EMBL/GenBank/DDBJ whole genome shotgun (WGS) entry which is preliminary data.</text>
</comment>
<evidence type="ECO:0000256" key="1">
    <source>
        <dbReference type="SAM" id="MobiDB-lite"/>
    </source>
</evidence>
<dbReference type="Proteomes" id="UP001152320">
    <property type="component" value="Chromosome 4"/>
</dbReference>